<evidence type="ECO:0000313" key="2">
    <source>
        <dbReference type="Proteomes" id="UP000075420"/>
    </source>
</evidence>
<dbReference type="AlphaFoldDB" id="A0A150P1Z1"/>
<reference evidence="1 2" key="1">
    <citation type="submission" date="2014-02" db="EMBL/GenBank/DDBJ databases">
        <title>The small core and large imbalanced accessory genome model reveals a collaborative survival strategy of Sorangium cellulosum strains in nature.</title>
        <authorList>
            <person name="Han K."/>
            <person name="Peng R."/>
            <person name="Blom J."/>
            <person name="Li Y.-Z."/>
        </authorList>
    </citation>
    <scope>NUCLEOTIDE SEQUENCE [LARGE SCALE GENOMIC DNA]</scope>
    <source>
        <strain evidence="1 2">So0157-25</strain>
    </source>
</reference>
<evidence type="ECO:0000313" key="1">
    <source>
        <dbReference type="EMBL" id="KYF49234.1"/>
    </source>
</evidence>
<sequence length="263" mass="28451">MLITTRQLALLEEVALASFEEQMVAHCEAFAPRRARALGRARLSGIVRGSIERAAHHGFDARGPVRLFIELGFLFGSGFDADVQYPWAREALARPEAPSPLDPVSEQMDRAAVLHGAALDALDAILGPDDGHLRAAQRRALALAAEPWPEQVDDREAFALAALERVHPEKCAFVGAPALRQLVTAGAREAARYELDAPRDALLLVALMFAYGQGCARDPIHPWIGAALADPAIPTPALRARRLEERALMEARAALADRSSTHA</sequence>
<organism evidence="1 2">
    <name type="scientific">Sorangium cellulosum</name>
    <name type="common">Polyangium cellulosum</name>
    <dbReference type="NCBI Taxonomy" id="56"/>
    <lineage>
        <taxon>Bacteria</taxon>
        <taxon>Pseudomonadati</taxon>
        <taxon>Myxococcota</taxon>
        <taxon>Polyangia</taxon>
        <taxon>Polyangiales</taxon>
        <taxon>Polyangiaceae</taxon>
        <taxon>Sorangium</taxon>
    </lineage>
</organism>
<gene>
    <name evidence="1" type="ORF">BE08_27240</name>
</gene>
<accession>A0A150P1Z1</accession>
<protein>
    <submittedName>
        <fullName evidence="1">Uncharacterized protein</fullName>
    </submittedName>
</protein>
<dbReference type="EMBL" id="JELY01003388">
    <property type="protein sequence ID" value="KYF49234.1"/>
    <property type="molecule type" value="Genomic_DNA"/>
</dbReference>
<proteinExistence type="predicted"/>
<dbReference type="Proteomes" id="UP000075420">
    <property type="component" value="Unassembled WGS sequence"/>
</dbReference>
<comment type="caution">
    <text evidence="1">The sequence shown here is derived from an EMBL/GenBank/DDBJ whole genome shotgun (WGS) entry which is preliminary data.</text>
</comment>
<name>A0A150P1Z1_SORCE</name>